<dbReference type="EMBL" id="CP010643">
    <property type="protein sequence ID" value="ATG34328.1"/>
    <property type="molecule type" value="Genomic_DNA"/>
</dbReference>
<protein>
    <submittedName>
        <fullName evidence="1">Small-conductance mechanosensitive channel</fullName>
    </submittedName>
</protein>
<reference evidence="1 2" key="4">
    <citation type="journal article" date="2018" name="Environ. Microbiol. Rep.">
        <title>Phylogenetic distribution of roseobacticides in the Roseobacter group and their effect on microalgae.</title>
        <authorList>
            <person name="Sonnenschein E.C."/>
            <person name="Phippen C.B."/>
            <person name="Bentzon-Tilia M."/>
            <person name="Rasmussen S.A."/>
            <person name="Nielsen K.F."/>
            <person name="Gram L."/>
        </authorList>
    </citation>
    <scope>NUCLEOTIDE SEQUENCE [LARGE SCALE GENOMIC DNA]</scope>
    <source>
        <strain evidence="1 2">P36</strain>
    </source>
</reference>
<accession>A0ABN5DB34</accession>
<evidence type="ECO:0000313" key="1">
    <source>
        <dbReference type="EMBL" id="ATG34328.1"/>
    </source>
</evidence>
<evidence type="ECO:0000313" key="2">
    <source>
        <dbReference type="Proteomes" id="UP000218891"/>
    </source>
</evidence>
<reference evidence="1 2" key="1">
    <citation type="journal article" date="2017" name="Front. Microbiol.">
        <title>Phaeobacter piscinae sp. nov., a species of the Roseobacter group and potential aquaculture probiont.</title>
        <authorList>
            <person name="Sonnenschein E.C."/>
            <person name="Phippen C.B.W."/>
            <person name="Nielsen K.F."/>
            <person name="Mateiu R.V."/>
            <person name="Melchiorsen J."/>
            <person name="Gram L."/>
            <person name="Overmann J."/>
            <person name="Freese H.M."/>
        </authorList>
    </citation>
    <scope>NUCLEOTIDE SEQUENCE [LARGE SCALE GENOMIC DNA]</scope>
    <source>
        <strain evidence="1 2">P36</strain>
    </source>
</reference>
<keyword evidence="2" id="KW-1185">Reference proteome</keyword>
<name>A0ABN5DB34_9RHOB</name>
<gene>
    <name evidence="1" type="ORF">PhaeoP36_00155</name>
</gene>
<reference evidence="1 2" key="3">
    <citation type="journal article" date="2017" name="Int. J. Syst. Evol. Microbiol.">
        <title>Adaptation of Surface-Associated Bacteria to the Open Ocean: A Genomically Distinct Subpopulation of Phaeobacter gallaeciensis Colonizes Pacific Mesozooplankton.</title>
        <authorList>
            <person name="Freese H.M."/>
            <person name="Methner A."/>
            <person name="Overmann J."/>
        </authorList>
    </citation>
    <scope>NUCLEOTIDE SEQUENCE [LARGE SCALE GENOMIC DNA]</scope>
    <source>
        <strain evidence="1 2">P36</strain>
    </source>
</reference>
<organism evidence="1 2">
    <name type="scientific">Phaeobacter piscinae</name>
    <dbReference type="NCBI Taxonomy" id="1580596"/>
    <lineage>
        <taxon>Bacteria</taxon>
        <taxon>Pseudomonadati</taxon>
        <taxon>Pseudomonadota</taxon>
        <taxon>Alphaproteobacteria</taxon>
        <taxon>Rhodobacterales</taxon>
        <taxon>Roseobacteraceae</taxon>
        <taxon>Phaeobacter</taxon>
    </lineage>
</organism>
<reference evidence="1 2" key="2">
    <citation type="journal article" date="2017" name="Genome Biol. Evol.">
        <title>Trajectories and Drivers of Genome Evolution in Surface-Associated Marine Phaeobacter.</title>
        <authorList>
            <person name="Freese H.M."/>
            <person name="Sikorski J."/>
            <person name="Bunk B."/>
            <person name="Scheuner C."/>
            <person name="Meier-Kolthoff J.P."/>
            <person name="Sproer C."/>
            <person name="Gram L."/>
            <person name="Overmann J."/>
        </authorList>
    </citation>
    <scope>NUCLEOTIDE SEQUENCE [LARGE SCALE GENOMIC DNA]</scope>
    <source>
        <strain evidence="1 2">P36</strain>
    </source>
</reference>
<proteinExistence type="predicted"/>
<sequence>MRLRSRQAGASSATPICAEAYGRNANATCGAISSPGQNMNSVRDDTRTGQSLAKNVCASSTDFQRTLRNMTEPLDIPDNRKKRLKLPLTLQITLQLRWGNEDLTLP</sequence>
<dbReference type="Proteomes" id="UP000218891">
    <property type="component" value="Chromosome"/>
</dbReference>